<name>A0A5C4MQ15_9RHOB</name>
<dbReference type="InterPro" id="IPR011990">
    <property type="entry name" value="TPR-like_helical_dom_sf"/>
</dbReference>
<evidence type="ECO:0000256" key="2">
    <source>
        <dbReference type="ARBA" id="ARBA00022803"/>
    </source>
</evidence>
<feature type="repeat" description="TPR" evidence="3">
    <location>
        <begin position="39"/>
        <end position="72"/>
    </location>
</feature>
<comment type="caution">
    <text evidence="4">The sequence shown here is derived from an EMBL/GenBank/DDBJ whole genome shotgun (WGS) entry which is preliminary data.</text>
</comment>
<dbReference type="PROSITE" id="PS50005">
    <property type="entry name" value="TPR"/>
    <property type="match status" value="1"/>
</dbReference>
<keyword evidence="1" id="KW-0677">Repeat</keyword>
<dbReference type="SMART" id="SM00028">
    <property type="entry name" value="TPR"/>
    <property type="match status" value="6"/>
</dbReference>
<dbReference type="Pfam" id="PF13432">
    <property type="entry name" value="TPR_16"/>
    <property type="match status" value="3"/>
</dbReference>
<dbReference type="Gene3D" id="1.25.40.10">
    <property type="entry name" value="Tetratricopeptide repeat domain"/>
    <property type="match status" value="3"/>
</dbReference>
<dbReference type="OrthoDB" id="9800698at2"/>
<evidence type="ECO:0000313" key="4">
    <source>
        <dbReference type="EMBL" id="TNC47406.1"/>
    </source>
</evidence>
<proteinExistence type="predicted"/>
<keyword evidence="2 3" id="KW-0802">TPR repeat</keyword>
<dbReference type="Gene3D" id="3.40.50.300">
    <property type="entry name" value="P-loop containing nucleotide triphosphate hydrolases"/>
    <property type="match status" value="1"/>
</dbReference>
<sequence>MSCPRPAHPAHREGDMIGSDDMQIEMDVQRELVANPRNAAAHQQLSELHHRQGRMTKAVASARRAVELQPDLVEGWLHLGSLLLDGTNALGEAEDALRHAIELWPDGAIIHLRLGRLLLRRGHAHDAIRSIRHAALLAPPEGWLWSEIGMGLADGNLLDEAKAALVKAIRLEPVEPLHQFRLGEVLQRIGDEASALAHIRRAAELGPEIAWLQSHLGHVLTEAGDLVGAQVALDRAEALAPGDGLTRSRKASLTERRSLATRRAKRFETATRSGRTAPLAACIVLAAPRTGSTVLGQSVSAAWQTDFFGEVFHDEPEQDTYGGNFFGFRRTLIAAEPSLSVPTLDNQRRLFQRYCEHIQSVSPSGASILDLKYYSWHHLNTCFVLPHEPPTLIDFVREASWPVVHLVRENLFALYCSLKLSQKSGVWHREGGSPSEEGRQRLRIDIDACRLEMDRLQSATAIFNDWFSGYDNYHHLTYERLFTGGAFSSEVEETFTKVLDEPPTRPLLPTTRKVTPPLHGVIENIEDVLREFKGTAYDAMVLEALS</sequence>
<evidence type="ECO:0000256" key="1">
    <source>
        <dbReference type="ARBA" id="ARBA00022737"/>
    </source>
</evidence>
<dbReference type="Proteomes" id="UP000305887">
    <property type="component" value="Unassembled WGS sequence"/>
</dbReference>
<evidence type="ECO:0000256" key="3">
    <source>
        <dbReference type="PROSITE-ProRule" id="PRU00339"/>
    </source>
</evidence>
<evidence type="ECO:0000313" key="5">
    <source>
        <dbReference type="Proteomes" id="UP000305887"/>
    </source>
</evidence>
<dbReference type="InterPro" id="IPR019734">
    <property type="entry name" value="TPR_rpt"/>
</dbReference>
<dbReference type="PANTHER" id="PTHR44186:SF1">
    <property type="entry name" value="BARDET-BIEDL SYNDROME 4 PROTEIN"/>
    <property type="match status" value="1"/>
</dbReference>
<dbReference type="PANTHER" id="PTHR44186">
    <property type="match status" value="1"/>
</dbReference>
<dbReference type="InterPro" id="IPR027417">
    <property type="entry name" value="P-loop_NTPase"/>
</dbReference>
<gene>
    <name evidence="4" type="ORF">FHG66_16810</name>
</gene>
<dbReference type="SUPFAM" id="SSF52540">
    <property type="entry name" value="P-loop containing nucleoside triphosphate hydrolases"/>
    <property type="match status" value="1"/>
</dbReference>
<reference evidence="4 5" key="1">
    <citation type="submission" date="2019-06" db="EMBL/GenBank/DDBJ databases">
        <title>YIM 131921 draft genome.</title>
        <authorList>
            <person name="Jiang L."/>
        </authorList>
    </citation>
    <scope>NUCLEOTIDE SEQUENCE [LARGE SCALE GENOMIC DNA]</scope>
    <source>
        <strain evidence="4 5">YIM 131921</strain>
    </source>
</reference>
<keyword evidence="5" id="KW-1185">Reference proteome</keyword>
<dbReference type="SUPFAM" id="SSF48452">
    <property type="entry name" value="TPR-like"/>
    <property type="match status" value="1"/>
</dbReference>
<organism evidence="4 5">
    <name type="scientific">Rubellimicrobium rubrum</name>
    <dbReference type="NCBI Taxonomy" id="2585369"/>
    <lineage>
        <taxon>Bacteria</taxon>
        <taxon>Pseudomonadati</taxon>
        <taxon>Pseudomonadota</taxon>
        <taxon>Alphaproteobacteria</taxon>
        <taxon>Rhodobacterales</taxon>
        <taxon>Roseobacteraceae</taxon>
        <taxon>Rubellimicrobium</taxon>
    </lineage>
</organism>
<protein>
    <submittedName>
        <fullName evidence="4">Tetratricopeptide repeat protein</fullName>
    </submittedName>
</protein>
<dbReference type="EMBL" id="VDFU01000026">
    <property type="protein sequence ID" value="TNC47406.1"/>
    <property type="molecule type" value="Genomic_DNA"/>
</dbReference>
<dbReference type="AlphaFoldDB" id="A0A5C4MQ15"/>
<accession>A0A5C4MQ15</accession>